<dbReference type="STRING" id="154538.A0A1M2V219"/>
<dbReference type="EMBL" id="MNAD01001728">
    <property type="protein sequence ID" value="OJT01629.1"/>
    <property type="molecule type" value="Genomic_DNA"/>
</dbReference>
<dbReference type="SUPFAM" id="SSF52047">
    <property type="entry name" value="RNI-like"/>
    <property type="match status" value="1"/>
</dbReference>
<dbReference type="Gene3D" id="3.80.10.10">
    <property type="entry name" value="Ribonuclease Inhibitor"/>
    <property type="match status" value="1"/>
</dbReference>
<dbReference type="OrthoDB" id="2801180at2759"/>
<comment type="caution">
    <text evidence="1">The sequence shown here is derived from an EMBL/GenBank/DDBJ whole genome shotgun (WGS) entry which is preliminary data.</text>
</comment>
<gene>
    <name evidence="1" type="ORF">TRAPUB_7887</name>
</gene>
<reference evidence="1 2" key="1">
    <citation type="submission" date="2016-10" db="EMBL/GenBank/DDBJ databases">
        <title>Genome sequence of the basidiomycete white-rot fungus Trametes pubescens.</title>
        <authorList>
            <person name="Makela M.R."/>
            <person name="Granchi Z."/>
            <person name="Peng M."/>
            <person name="De Vries R.P."/>
            <person name="Grigoriev I."/>
            <person name="Riley R."/>
            <person name="Hilden K."/>
        </authorList>
    </citation>
    <scope>NUCLEOTIDE SEQUENCE [LARGE SCALE GENOMIC DNA]</scope>
    <source>
        <strain evidence="1 2">FBCC735</strain>
    </source>
</reference>
<name>A0A1M2V219_TRAPU</name>
<dbReference type="Proteomes" id="UP000184267">
    <property type="component" value="Unassembled WGS sequence"/>
</dbReference>
<dbReference type="AlphaFoldDB" id="A0A1M2V219"/>
<evidence type="ECO:0000313" key="2">
    <source>
        <dbReference type="Proteomes" id="UP000184267"/>
    </source>
</evidence>
<keyword evidence="2" id="KW-1185">Reference proteome</keyword>
<organism evidence="1 2">
    <name type="scientific">Trametes pubescens</name>
    <name type="common">White-rot fungus</name>
    <dbReference type="NCBI Taxonomy" id="154538"/>
    <lineage>
        <taxon>Eukaryota</taxon>
        <taxon>Fungi</taxon>
        <taxon>Dikarya</taxon>
        <taxon>Basidiomycota</taxon>
        <taxon>Agaricomycotina</taxon>
        <taxon>Agaricomycetes</taxon>
        <taxon>Polyporales</taxon>
        <taxon>Polyporaceae</taxon>
        <taxon>Trametes</taxon>
    </lineage>
</organism>
<protein>
    <recommendedName>
        <fullName evidence="3">F-box domain-containing protein</fullName>
    </recommendedName>
</protein>
<dbReference type="OMA" id="TEWEVAP"/>
<dbReference type="InterPro" id="IPR032675">
    <property type="entry name" value="LRR_dom_sf"/>
</dbReference>
<sequence>MTHRSVWTLLEHQSGGQPLLPRLQTLAVLNLDPHFVQPLVLLLTPSLHTLSLSFGDPACSTEWEVAPTATRPSGRISAFADVLLRITNASQLPLLSGLCIGDGGLPKDFPSSYFATLPQLSGLKTLDLLYSGAVIDLATLQLISNIPSLRSLSLEISLNGIGFRGTLQPGGGELQELHLSGSIDDLSHCFGAATLPNVVSLAVSVASVPNVGTLQDAFDLICSQVSRSVYEVNLFVKPHIPSPSVSLADILRPYLSFGDMNTMTVQFDEYVPLMDDQDALAFATAWPLLTHFSYSSYYADTPESLPTQMTVAGLLVFAQRCPELHIFDVPLLDVRVLPPPLSIPAVGQTALRYMQIPEYLGGDTANLLYLAVILDRLFPYYCACATPRSVTMQDNVVPFVLDCEHRYRPVRITDLLVKGMQAQRRLLEDDGTISE</sequence>
<evidence type="ECO:0000313" key="1">
    <source>
        <dbReference type="EMBL" id="OJT01629.1"/>
    </source>
</evidence>
<accession>A0A1M2V219</accession>
<proteinExistence type="predicted"/>
<evidence type="ECO:0008006" key="3">
    <source>
        <dbReference type="Google" id="ProtNLM"/>
    </source>
</evidence>